<evidence type="ECO:0000313" key="3">
    <source>
        <dbReference type="Proteomes" id="UP001156702"/>
    </source>
</evidence>
<comment type="caution">
    <text evidence="2">The sequence shown here is derived from an EMBL/GenBank/DDBJ whole genome shotgun (WGS) entry which is preliminary data.</text>
</comment>
<keyword evidence="3" id="KW-1185">Reference proteome</keyword>
<evidence type="ECO:0008006" key="4">
    <source>
        <dbReference type="Google" id="ProtNLM"/>
    </source>
</evidence>
<protein>
    <recommendedName>
        <fullName evidence="4">Propionyl-coenzyme A carboxylase alpha polypeptide</fullName>
    </recommendedName>
</protein>
<name>A0ABQ5ZJA5_9HYPH</name>
<organism evidence="2 3">
    <name type="scientific">Shinella yambaruensis</name>
    <dbReference type="NCBI Taxonomy" id="415996"/>
    <lineage>
        <taxon>Bacteria</taxon>
        <taxon>Pseudomonadati</taxon>
        <taxon>Pseudomonadota</taxon>
        <taxon>Alphaproteobacteria</taxon>
        <taxon>Hyphomicrobiales</taxon>
        <taxon>Rhizobiaceae</taxon>
        <taxon>Shinella</taxon>
    </lineage>
</organism>
<gene>
    <name evidence="2" type="ORF">GCM10007923_41040</name>
</gene>
<evidence type="ECO:0000256" key="1">
    <source>
        <dbReference type="SAM" id="MobiDB-lite"/>
    </source>
</evidence>
<dbReference type="EMBL" id="BSOP01000034">
    <property type="protein sequence ID" value="GLR52889.1"/>
    <property type="molecule type" value="Genomic_DNA"/>
</dbReference>
<proteinExistence type="predicted"/>
<feature type="region of interest" description="Disordered" evidence="1">
    <location>
        <begin position="50"/>
        <end position="77"/>
    </location>
</feature>
<evidence type="ECO:0000313" key="2">
    <source>
        <dbReference type="EMBL" id="GLR52889.1"/>
    </source>
</evidence>
<accession>A0ABQ5ZJA5</accession>
<dbReference type="Proteomes" id="UP001156702">
    <property type="component" value="Unassembled WGS sequence"/>
</dbReference>
<reference evidence="3" key="1">
    <citation type="journal article" date="2019" name="Int. J. Syst. Evol. Microbiol.">
        <title>The Global Catalogue of Microorganisms (GCM) 10K type strain sequencing project: providing services to taxonomists for standard genome sequencing and annotation.</title>
        <authorList>
            <consortium name="The Broad Institute Genomics Platform"/>
            <consortium name="The Broad Institute Genome Sequencing Center for Infectious Disease"/>
            <person name="Wu L."/>
            <person name="Ma J."/>
        </authorList>
    </citation>
    <scope>NUCLEOTIDE SEQUENCE [LARGE SCALE GENOMIC DNA]</scope>
    <source>
        <strain evidence="3">NBRC 102122</strain>
    </source>
</reference>
<sequence length="77" mass="7783">MYSVFLALEFAAAIPPSALPGISPTSGEIGKWQKLCSHATFVMGEASPHPVSPLVGEMPGRAEGGAKASDTKGAPAC</sequence>